<evidence type="ECO:0000313" key="2">
    <source>
        <dbReference type="Proteomes" id="UP000814033"/>
    </source>
</evidence>
<protein>
    <submittedName>
        <fullName evidence="1">Uncharacterized protein</fullName>
    </submittedName>
</protein>
<proteinExistence type="predicted"/>
<gene>
    <name evidence="1" type="ORF">FA95DRAFT_1317371</name>
</gene>
<sequence length="175" mass="19067">MCCCGSWACGPCGHAQRPHDATNIAVFGHRRATPDRPVSEDQVRACRSSRSMYPRRWRPSRDLETPEKGLRSCFFTLYSTPYAPAPYGSFPELPSIKNAAPALARPAMSGLIALMASPHHLTCAPCAAVRCRYCIPQHASVGAFALVSEDAYTGDRILLTPASWAITAAHQLQHT</sequence>
<reference evidence="1" key="1">
    <citation type="submission" date="2021-02" db="EMBL/GenBank/DDBJ databases">
        <authorList>
            <consortium name="DOE Joint Genome Institute"/>
            <person name="Ahrendt S."/>
            <person name="Looney B.P."/>
            <person name="Miyauchi S."/>
            <person name="Morin E."/>
            <person name="Drula E."/>
            <person name="Courty P.E."/>
            <person name="Chicoki N."/>
            <person name="Fauchery L."/>
            <person name="Kohler A."/>
            <person name="Kuo A."/>
            <person name="Labutti K."/>
            <person name="Pangilinan J."/>
            <person name="Lipzen A."/>
            <person name="Riley R."/>
            <person name="Andreopoulos W."/>
            <person name="He G."/>
            <person name="Johnson J."/>
            <person name="Barry K.W."/>
            <person name="Grigoriev I.V."/>
            <person name="Nagy L."/>
            <person name="Hibbett D."/>
            <person name="Henrissat B."/>
            <person name="Matheny P.B."/>
            <person name="Labbe J."/>
            <person name="Martin F."/>
        </authorList>
    </citation>
    <scope>NUCLEOTIDE SEQUENCE</scope>
    <source>
        <strain evidence="1">FP105234-sp</strain>
    </source>
</reference>
<name>A0ACB8S8C0_9AGAM</name>
<accession>A0ACB8S8C0</accession>
<evidence type="ECO:0000313" key="1">
    <source>
        <dbReference type="EMBL" id="KAI0052417.1"/>
    </source>
</evidence>
<reference evidence="1" key="2">
    <citation type="journal article" date="2022" name="New Phytol.">
        <title>Evolutionary transition to the ectomycorrhizal habit in the genomes of a hyperdiverse lineage of mushroom-forming fungi.</title>
        <authorList>
            <person name="Looney B."/>
            <person name="Miyauchi S."/>
            <person name="Morin E."/>
            <person name="Drula E."/>
            <person name="Courty P.E."/>
            <person name="Kohler A."/>
            <person name="Kuo A."/>
            <person name="LaButti K."/>
            <person name="Pangilinan J."/>
            <person name="Lipzen A."/>
            <person name="Riley R."/>
            <person name="Andreopoulos W."/>
            <person name="He G."/>
            <person name="Johnson J."/>
            <person name="Nolan M."/>
            <person name="Tritt A."/>
            <person name="Barry K.W."/>
            <person name="Grigoriev I.V."/>
            <person name="Nagy L.G."/>
            <person name="Hibbett D."/>
            <person name="Henrissat B."/>
            <person name="Matheny P.B."/>
            <person name="Labbe J."/>
            <person name="Martin F.M."/>
        </authorList>
    </citation>
    <scope>NUCLEOTIDE SEQUENCE</scope>
    <source>
        <strain evidence="1">FP105234-sp</strain>
    </source>
</reference>
<keyword evidence="2" id="KW-1185">Reference proteome</keyword>
<comment type="caution">
    <text evidence="1">The sequence shown here is derived from an EMBL/GenBank/DDBJ whole genome shotgun (WGS) entry which is preliminary data.</text>
</comment>
<dbReference type="Proteomes" id="UP000814033">
    <property type="component" value="Unassembled WGS sequence"/>
</dbReference>
<dbReference type="EMBL" id="MU275845">
    <property type="protein sequence ID" value="KAI0052417.1"/>
    <property type="molecule type" value="Genomic_DNA"/>
</dbReference>
<organism evidence="1 2">
    <name type="scientific">Auriscalpium vulgare</name>
    <dbReference type="NCBI Taxonomy" id="40419"/>
    <lineage>
        <taxon>Eukaryota</taxon>
        <taxon>Fungi</taxon>
        <taxon>Dikarya</taxon>
        <taxon>Basidiomycota</taxon>
        <taxon>Agaricomycotina</taxon>
        <taxon>Agaricomycetes</taxon>
        <taxon>Russulales</taxon>
        <taxon>Auriscalpiaceae</taxon>
        <taxon>Auriscalpium</taxon>
    </lineage>
</organism>